<gene>
    <name evidence="1" type="ORF">F5148DRAFT_972101</name>
</gene>
<comment type="caution">
    <text evidence="1">The sequence shown here is derived from an EMBL/GenBank/DDBJ whole genome shotgun (WGS) entry which is preliminary data.</text>
</comment>
<sequence>GYNPTAGKTIEEYRNLDANDESLARWKASLGLDAAASGDTSQPKVTVLSLELTSPSLPGGKSIKLDFSSEEKRKYYENNPVQVKEGASYKAIISYKVNHSIVTGARYIQVTKRRVLTLGTDKVETMLGSYSADPDPRFTEVISDEFPSGVIARGVYTVTSKVIDLDKNEWLVCNWLLKIAKDWGEN</sequence>
<reference evidence="1" key="1">
    <citation type="submission" date="2021-03" db="EMBL/GenBank/DDBJ databases">
        <title>Evolutionary priming and transition to the ectomycorrhizal habit in an iconic lineage of mushroom-forming fungi: is preadaptation a requirement?</title>
        <authorList>
            <consortium name="DOE Joint Genome Institute"/>
            <person name="Looney B.P."/>
            <person name="Miyauchi S."/>
            <person name="Morin E."/>
            <person name="Drula E."/>
            <person name="Courty P.E."/>
            <person name="Chicoki N."/>
            <person name="Fauchery L."/>
            <person name="Kohler A."/>
            <person name="Kuo A."/>
            <person name="LaButti K."/>
            <person name="Pangilinan J."/>
            <person name="Lipzen A."/>
            <person name="Riley R."/>
            <person name="Andreopoulos W."/>
            <person name="He G."/>
            <person name="Johnson J."/>
            <person name="Barry K.W."/>
            <person name="Grigoriev I.V."/>
            <person name="Nagy L."/>
            <person name="Hibbett D."/>
            <person name="Henrissat B."/>
            <person name="Matheny P.B."/>
            <person name="Labbe J."/>
            <person name="Martin A.F."/>
        </authorList>
    </citation>
    <scope>NUCLEOTIDE SEQUENCE</scope>
    <source>
        <strain evidence="1">BPL698</strain>
    </source>
</reference>
<name>A0ACC0UNB8_9AGAM</name>
<keyword evidence="2" id="KW-1185">Reference proteome</keyword>
<organism evidence="1 2">
    <name type="scientific">Russula earlei</name>
    <dbReference type="NCBI Taxonomy" id="71964"/>
    <lineage>
        <taxon>Eukaryota</taxon>
        <taxon>Fungi</taxon>
        <taxon>Dikarya</taxon>
        <taxon>Basidiomycota</taxon>
        <taxon>Agaricomycotina</taxon>
        <taxon>Agaricomycetes</taxon>
        <taxon>Russulales</taxon>
        <taxon>Russulaceae</taxon>
        <taxon>Russula</taxon>
    </lineage>
</organism>
<proteinExistence type="predicted"/>
<evidence type="ECO:0000313" key="2">
    <source>
        <dbReference type="Proteomes" id="UP001207468"/>
    </source>
</evidence>
<evidence type="ECO:0000313" key="1">
    <source>
        <dbReference type="EMBL" id="KAI9513176.1"/>
    </source>
</evidence>
<dbReference type="Proteomes" id="UP001207468">
    <property type="component" value="Unassembled WGS sequence"/>
</dbReference>
<dbReference type="EMBL" id="JAGFNK010000002">
    <property type="protein sequence ID" value="KAI9513176.1"/>
    <property type="molecule type" value="Genomic_DNA"/>
</dbReference>
<feature type="non-terminal residue" evidence="1">
    <location>
        <position position="1"/>
    </location>
</feature>
<protein>
    <submittedName>
        <fullName evidence="1">Rho GDP-dissociation inhibitor</fullName>
    </submittedName>
</protein>
<accession>A0ACC0UNB8</accession>